<feature type="region of interest" description="Disordered" evidence="1">
    <location>
        <begin position="34"/>
        <end position="191"/>
    </location>
</feature>
<name>A0A4S8LP70_DENBC</name>
<proteinExistence type="predicted"/>
<protein>
    <submittedName>
        <fullName evidence="2">Uncharacterized protein</fullName>
    </submittedName>
</protein>
<reference evidence="2 3" key="1">
    <citation type="journal article" date="2019" name="Nat. Ecol. Evol.">
        <title>Megaphylogeny resolves global patterns of mushroom evolution.</title>
        <authorList>
            <person name="Varga T."/>
            <person name="Krizsan K."/>
            <person name="Foldi C."/>
            <person name="Dima B."/>
            <person name="Sanchez-Garcia M."/>
            <person name="Sanchez-Ramirez S."/>
            <person name="Szollosi G.J."/>
            <person name="Szarkandi J.G."/>
            <person name="Papp V."/>
            <person name="Albert L."/>
            <person name="Andreopoulos W."/>
            <person name="Angelini C."/>
            <person name="Antonin V."/>
            <person name="Barry K.W."/>
            <person name="Bougher N.L."/>
            <person name="Buchanan P."/>
            <person name="Buyck B."/>
            <person name="Bense V."/>
            <person name="Catcheside P."/>
            <person name="Chovatia M."/>
            <person name="Cooper J."/>
            <person name="Damon W."/>
            <person name="Desjardin D."/>
            <person name="Finy P."/>
            <person name="Geml J."/>
            <person name="Haridas S."/>
            <person name="Hughes K."/>
            <person name="Justo A."/>
            <person name="Karasinski D."/>
            <person name="Kautmanova I."/>
            <person name="Kiss B."/>
            <person name="Kocsube S."/>
            <person name="Kotiranta H."/>
            <person name="LaButti K.M."/>
            <person name="Lechner B.E."/>
            <person name="Liimatainen K."/>
            <person name="Lipzen A."/>
            <person name="Lukacs Z."/>
            <person name="Mihaltcheva S."/>
            <person name="Morgado L.N."/>
            <person name="Niskanen T."/>
            <person name="Noordeloos M.E."/>
            <person name="Ohm R.A."/>
            <person name="Ortiz-Santana B."/>
            <person name="Ovrebo C."/>
            <person name="Racz N."/>
            <person name="Riley R."/>
            <person name="Savchenko A."/>
            <person name="Shiryaev A."/>
            <person name="Soop K."/>
            <person name="Spirin V."/>
            <person name="Szebenyi C."/>
            <person name="Tomsovsky M."/>
            <person name="Tulloss R.E."/>
            <person name="Uehling J."/>
            <person name="Grigoriev I.V."/>
            <person name="Vagvolgyi C."/>
            <person name="Papp T."/>
            <person name="Martin F.M."/>
            <person name="Miettinen O."/>
            <person name="Hibbett D.S."/>
            <person name="Nagy L.G."/>
        </authorList>
    </citation>
    <scope>NUCLEOTIDE SEQUENCE [LARGE SCALE GENOMIC DNA]</scope>
    <source>
        <strain evidence="2 3">CBS 962.96</strain>
    </source>
</reference>
<keyword evidence="3" id="KW-1185">Reference proteome</keyword>
<evidence type="ECO:0000313" key="2">
    <source>
        <dbReference type="EMBL" id="THU91104.1"/>
    </source>
</evidence>
<feature type="compositionally biased region" description="Basic and acidic residues" evidence="1">
    <location>
        <begin position="710"/>
        <end position="724"/>
    </location>
</feature>
<feature type="compositionally biased region" description="Low complexity" evidence="1">
    <location>
        <begin position="574"/>
        <end position="626"/>
    </location>
</feature>
<dbReference type="AlphaFoldDB" id="A0A4S8LP70"/>
<evidence type="ECO:0000313" key="3">
    <source>
        <dbReference type="Proteomes" id="UP000297245"/>
    </source>
</evidence>
<feature type="compositionally biased region" description="Low complexity" evidence="1">
    <location>
        <begin position="89"/>
        <end position="117"/>
    </location>
</feature>
<gene>
    <name evidence="2" type="ORF">K435DRAFT_863691</name>
</gene>
<feature type="compositionally biased region" description="Polar residues" evidence="1">
    <location>
        <begin position="655"/>
        <end position="669"/>
    </location>
</feature>
<feature type="compositionally biased region" description="Polar residues" evidence="1">
    <location>
        <begin position="59"/>
        <end position="86"/>
    </location>
</feature>
<feature type="region of interest" description="Disordered" evidence="1">
    <location>
        <begin position="1141"/>
        <end position="1230"/>
    </location>
</feature>
<dbReference type="EMBL" id="ML179315">
    <property type="protein sequence ID" value="THU91104.1"/>
    <property type="molecule type" value="Genomic_DNA"/>
</dbReference>
<feature type="region of interest" description="Disordered" evidence="1">
    <location>
        <begin position="462"/>
        <end position="769"/>
    </location>
</feature>
<feature type="compositionally biased region" description="Basic and acidic residues" evidence="1">
    <location>
        <begin position="1170"/>
        <end position="1187"/>
    </location>
</feature>
<evidence type="ECO:0000256" key="1">
    <source>
        <dbReference type="SAM" id="MobiDB-lite"/>
    </source>
</evidence>
<feature type="compositionally biased region" description="Acidic residues" evidence="1">
    <location>
        <begin position="553"/>
        <end position="565"/>
    </location>
</feature>
<sequence length="1230" mass="134162">MEERKKCEESNNMGTFLTITAARFMAKFGYSSTSRGVTWNIPPVADFEDDTPGADIPNAQPNSSGNADPDNQTASADVGGSTSTQPVHPAATTATIPITPSNSAATANDTTTNSTNAQRPSTGMDIPMGDDSASAQAPAAGMEIPPADTTPTPNPQRNPILNPRSPLPPPPAVAPANDSLSTSRKPPVNLGSIKGINAKQLRSAAKILGWDNLSEEELENRRTGLANLRHYVRPRLQEYFANKARRVDVAGESLIEKIAETTKSPRPQRLSDFQIFMKHYFDKTIRPEYNKAMAEATKKFAEWQSANPNASDKEIREQRPKNIVVRTKVTKRMLAEETEEFRKEIKELADADYAEKLKAWEEKNELKSGGEKTAQEWGRSLQRWGPDSSRLINAVGQQMGLVGVTAWVGPNPFNNGQLEIFLTSAGTGPTGLTWAQFDPAGYKALSQSLLAFGKTIYNHKTRASRSIAKAERGDEPVWGTGDPTIIEDPDASSDGKSDSESTPQPTSRRAGKSGKKGATKDLKGSGRSQKRKRTKEDVNLKKKKKSKVMVSSSDEDSDSADEMEDGPASRTRKASAPSKAPSKPVPSTSKGQAKATSSAKPPATAASSKSKASSSSNPAKQAAPQSKGAGRNLKFDAVVIPKPKSHSSPSKKLPMTSSSTNVSETTITSVPEVGTKEGSASGATSGPAKGDAPQVHTDDPSPSEPATEVPKGHTSEDVAEEVPKAHAGGPSLTTEKDMSNVPKAHTGGPSLMSDVPKAHTGGPSLGAEGDVTIIPEASVGEPSLSDAPEAGTDKTTQALITEAWMMVYRYAENPEGNMAVLHEALEAKLGGIYEHSIWSKAVQEATDEDGDCEAAMARVARLAPAFVSFSQSSRNEGEDGNGALTGTKVIDKLENEIEEEVDELEDESHPTHPTQEVPGLPNIDEMDVETLRNADHLDLISQPIVYNDAQPPSIWNHPNSDAWSPWISQTMQWYKIKTKVKEMDMDDSWVSYWEDLVEIWLDLEDSFRFEQYGEILSSKRPDVVDMWLADEREWPGITLQWDWKETQEGLKETQKWWEDVKPVEEKDEDEAMDWAPLDRTSGRRGFFMFLSMMFALIEHHYNSKHSHGADWARFVGDWMVLAMDMKETMMKVQEAGVTIPKRKGKEKAVVQDEPPITADVGSSPSKVKRTALEREIASLQEQLEKAPTKRGGKRRRDEGDQEAGPSTKRVTRSNDPKPRPARTSTKKGRR</sequence>
<dbReference type="OrthoDB" id="3028129at2759"/>
<dbReference type="Proteomes" id="UP000297245">
    <property type="component" value="Unassembled WGS sequence"/>
</dbReference>
<feature type="region of interest" description="Disordered" evidence="1">
    <location>
        <begin position="902"/>
        <end position="921"/>
    </location>
</feature>
<accession>A0A4S8LP70</accession>
<organism evidence="2 3">
    <name type="scientific">Dendrothele bispora (strain CBS 962.96)</name>
    <dbReference type="NCBI Taxonomy" id="1314807"/>
    <lineage>
        <taxon>Eukaryota</taxon>
        <taxon>Fungi</taxon>
        <taxon>Dikarya</taxon>
        <taxon>Basidiomycota</taxon>
        <taxon>Agaricomycotina</taxon>
        <taxon>Agaricomycetes</taxon>
        <taxon>Agaricomycetidae</taxon>
        <taxon>Agaricales</taxon>
        <taxon>Agaricales incertae sedis</taxon>
        <taxon>Dendrothele</taxon>
    </lineage>
</organism>